<reference evidence="2" key="1">
    <citation type="submission" date="2021-07" db="EMBL/GenBank/DDBJ databases">
        <title>Aureisphaera sp. CAU 1614 isolated from sea sediment.</title>
        <authorList>
            <person name="Kim W."/>
        </authorList>
    </citation>
    <scope>NUCLEOTIDE SEQUENCE</scope>
    <source>
        <strain evidence="2">CAU 1614</strain>
    </source>
</reference>
<feature type="chain" id="PRO_5040780576" evidence="1">
    <location>
        <begin position="20"/>
        <end position="365"/>
    </location>
</feature>
<dbReference type="InterPro" id="IPR018550">
    <property type="entry name" value="Lipid-A_deacylase-rel"/>
</dbReference>
<dbReference type="AlphaFoldDB" id="A0A9X1FPN6"/>
<keyword evidence="3" id="KW-1185">Reference proteome</keyword>
<accession>A0A9X1FPN6</accession>
<comment type="caution">
    <text evidence="2">The sequence shown here is derived from an EMBL/GenBank/DDBJ whole genome shotgun (WGS) entry which is preliminary data.</text>
</comment>
<keyword evidence="1" id="KW-0732">Signal</keyword>
<dbReference type="EMBL" id="JAHWDP010000004">
    <property type="protein sequence ID" value="MBW2938503.1"/>
    <property type="molecule type" value="Genomic_DNA"/>
</dbReference>
<feature type="signal peptide" evidence="1">
    <location>
        <begin position="1"/>
        <end position="19"/>
    </location>
</feature>
<keyword evidence="2" id="KW-0378">Hydrolase</keyword>
<sequence length="365" mass="41781">MLRFFSTISLLFFIYSVTAQIETKDEITNPSVLEMHIDYGFLINHSSSLRELGNSNPYALGVDWGKMLLSPKAWEFCSCFPKLGVSLTYWNWDNPDALGHGLLAIAYAEPHFGTQNRLNYFFRMGLGAAYMTHPYDVEENPLNLSYSTRLNFPLLVGAGVNYRLSNSWNLRLLAKYNHLSNGGISSPNKGLNFPTLSLGVSKSLAPINFPDFNQNGKREAPEDKARLSFTHFSGWSNATVGGKDKFYVLGFAFNYSRWMVGRSALTGGTEWVYDYSRREQIALEGRDDSFLKAAVLLGHEFWLGRVTFGQQLGVYYFNKYRINDDVYQRYVLTYDFSKRIFGGISLKAHRHVADFFDFRVGYRFY</sequence>
<dbReference type="Pfam" id="PF09411">
    <property type="entry name" value="PagL"/>
    <property type="match status" value="1"/>
</dbReference>
<protein>
    <submittedName>
        <fullName evidence="2">Acyloxyacyl hydrolase</fullName>
    </submittedName>
</protein>
<organism evidence="2 3">
    <name type="scientific">Halomarinibacterium sedimenti</name>
    <dbReference type="NCBI Taxonomy" id="2857106"/>
    <lineage>
        <taxon>Bacteria</taxon>
        <taxon>Pseudomonadati</taxon>
        <taxon>Bacteroidota</taxon>
        <taxon>Flavobacteriia</taxon>
        <taxon>Flavobacteriales</taxon>
        <taxon>Flavobacteriaceae</taxon>
        <taxon>Halomarinibacterium</taxon>
    </lineage>
</organism>
<dbReference type="RefSeq" id="WP_219053032.1">
    <property type="nucleotide sequence ID" value="NZ_JAHWDP010000004.1"/>
</dbReference>
<evidence type="ECO:0000313" key="2">
    <source>
        <dbReference type="EMBL" id="MBW2938503.1"/>
    </source>
</evidence>
<evidence type="ECO:0000256" key="1">
    <source>
        <dbReference type="SAM" id="SignalP"/>
    </source>
</evidence>
<dbReference type="Proteomes" id="UP001138686">
    <property type="component" value="Unassembled WGS sequence"/>
</dbReference>
<proteinExistence type="predicted"/>
<gene>
    <name evidence="2" type="ORF">KXJ69_10315</name>
</gene>
<dbReference type="GO" id="GO:0016787">
    <property type="term" value="F:hydrolase activity"/>
    <property type="evidence" value="ECO:0007669"/>
    <property type="project" value="UniProtKB-KW"/>
</dbReference>
<evidence type="ECO:0000313" key="3">
    <source>
        <dbReference type="Proteomes" id="UP001138686"/>
    </source>
</evidence>
<name>A0A9X1FPN6_9FLAO</name>